<feature type="region of interest" description="Disordered" evidence="5">
    <location>
        <begin position="965"/>
        <end position="1052"/>
    </location>
</feature>
<evidence type="ECO:0000259" key="6">
    <source>
        <dbReference type="SMART" id="SM01356"/>
    </source>
</evidence>
<proteinExistence type="predicted"/>
<protein>
    <recommendedName>
        <fullName evidence="6">AP-4 complex subunit epsilon-1 C-terminal domain-containing protein</fullName>
    </recommendedName>
</protein>
<sequence length="1334" mass="146056">MSSHSREFMDLVRAIGDCKSKQEEDNIILKEVVTLRQRLTERDSQQKMREMCMRMMYCEMLGHRVEFGYIHAVNMTQRTSLSEKRTGYLSASLFLDSDSELLILLVNTIQRDLKSQNPWEICAALSAVTRLIGIDTIPAVLKLVKDCMSHKEAHVRKKAIMALHRFLEISPSAVEDCIDVFKRSLSDRDPSVMGAGLCGLLDLAKKNPAGYTSIVPSLVVILKQIVEHRLPRDYDYHRMPAPWLQTKILKLLAVLGHANQKVSEEMYEVLRETMARADLKTTIGYAVIFECIKTITKIYPQPQLLALAAENTSLFISSENRNLRYIGVDALSAIVQVNMDYAKQHQMVVIECLEDNDITLKYKTLDLLFRMTNSANVEVVVSRMTNFLKATSDDFLIKDLVSKIIALAEKYAPSNEWYIQTMNTVFEQGGDLVPAEVAHNLMRLVAEGPSGSEEQDNELRRYATKSYFKLLPKQNTSDRLIQVGSWSLGEYAYLLSPEITLNAVVDMMCDLLQRNYYQDRNTKSYIVSAITKLVSQMSEGCPESTRALIESYTRARDPGLQQRSLELMQLMKSPEFMRRVLPVDASCEDIEVEEGLPFLDSFVQAAVISGASKYMSEAERRRAFGTHEKTAVQQHAESKLRFDAYEKPQVPSAPRLPSATTVTQPVQQSPVMQAAETPQSVDMNALFAGLSSQSSVQSLQAAPAAPPSQPPSSTPMMNLDLSLSGEEKQSEPALNLLGRKDGGKWGSGGYSKANPAMAPSFAPSSTPANDIANRLHSISASATLPPAAAVRKEPAVDTHKQQLAASIFGGLTEDPAPRGENRSENMLSDLPDTSKDAEIARRLQREGSDFLRMSEIMKEAPPQAKNELLDIFSSGSKPEVVNAGKQTQALDNIFSTPSVSKEVDLLSMPAQSSDLLGPDLISTAPTSHVDATSIYGDVSQTLSSIYSSNQPASIYAASPPVADLLSGPPPSKPSMFDGLSTQPSVAPSLPAANQTSSSSIYSSNLMGPPTTTAPSSSGLFGQMTLAESSTRAPAKEINKAPSNAPQSGPFDDILVSKASQPKVKTTVTPKTSPPPSLLLQMGLPSDSYLSSIHRSSSGLEVKAISKSTGDNHVLLLTHFCNLGDEDLNVDVAYLIPSGLHCSYGGDPYPAITGDVATLPMLKYGAAASHLITVMETPKTADPKNLEIGFKLKISKNGVPEEEIVQVPINLFSYALFLQPKVMSEQEFGASWAPHSCERKFDGVFPSISSPTVFEERVQALLNAKVVKIIGNEIISCVQHSLYGLCLIHARLGEACGLSSRHDLPAANGKVFFILRSTDMWYTNVIVDLIAKFLQ</sequence>
<name>A0A7S4V1K8_GUITH</name>
<feature type="compositionally biased region" description="Polar residues" evidence="5">
    <location>
        <begin position="658"/>
        <end position="676"/>
    </location>
</feature>
<dbReference type="SMART" id="SM01356">
    <property type="entry name" value="AP4E_app_platf"/>
    <property type="match status" value="1"/>
</dbReference>
<dbReference type="PANTHER" id="PTHR22780">
    <property type="entry name" value="ADAPTIN, ALPHA/GAMMA/EPSILON"/>
    <property type="match status" value="1"/>
</dbReference>
<dbReference type="InterPro" id="IPR028269">
    <property type="entry name" value="AP4E1_C"/>
</dbReference>
<evidence type="ECO:0000256" key="5">
    <source>
        <dbReference type="SAM" id="MobiDB-lite"/>
    </source>
</evidence>
<reference evidence="7" key="1">
    <citation type="submission" date="2021-01" db="EMBL/GenBank/DDBJ databases">
        <authorList>
            <person name="Corre E."/>
            <person name="Pelletier E."/>
            <person name="Niang G."/>
            <person name="Scheremetjew M."/>
            <person name="Finn R."/>
            <person name="Kale V."/>
            <person name="Holt S."/>
            <person name="Cochrane G."/>
            <person name="Meng A."/>
            <person name="Brown T."/>
            <person name="Cohen L."/>
        </authorList>
    </citation>
    <scope>NUCLEOTIDE SEQUENCE</scope>
    <source>
        <strain evidence="7">CCMP 2712</strain>
    </source>
</reference>
<feature type="region of interest" description="Disordered" evidence="5">
    <location>
        <begin position="649"/>
        <end position="676"/>
    </location>
</feature>
<comment type="subcellular location">
    <subcellularLocation>
        <location evidence="1">Endomembrane system</location>
    </subcellularLocation>
</comment>
<keyword evidence="2" id="KW-0813">Transport</keyword>
<evidence type="ECO:0000256" key="4">
    <source>
        <dbReference type="ARBA" id="ARBA00023136"/>
    </source>
</evidence>
<dbReference type="GO" id="GO:0016192">
    <property type="term" value="P:vesicle-mediated transport"/>
    <property type="evidence" value="ECO:0007669"/>
    <property type="project" value="InterPro"/>
</dbReference>
<dbReference type="GO" id="GO:0006886">
    <property type="term" value="P:intracellular protein transport"/>
    <property type="evidence" value="ECO:0007669"/>
    <property type="project" value="InterPro"/>
</dbReference>
<gene>
    <name evidence="7" type="ORF">GTHE00462_LOCUS40132</name>
</gene>
<dbReference type="Gene3D" id="1.25.10.10">
    <property type="entry name" value="Leucine-rich Repeat Variant"/>
    <property type="match status" value="1"/>
</dbReference>
<evidence type="ECO:0000313" key="7">
    <source>
        <dbReference type="EMBL" id="CAE2342136.1"/>
    </source>
</evidence>
<feature type="compositionally biased region" description="Low complexity" evidence="5">
    <location>
        <begin position="1059"/>
        <end position="1070"/>
    </location>
</feature>
<dbReference type="GO" id="GO:0012505">
    <property type="term" value="C:endomembrane system"/>
    <property type="evidence" value="ECO:0007669"/>
    <property type="project" value="UniProtKB-SubCell"/>
</dbReference>
<dbReference type="SUPFAM" id="SSF48371">
    <property type="entry name" value="ARM repeat"/>
    <property type="match status" value="1"/>
</dbReference>
<dbReference type="InterPro" id="IPR050840">
    <property type="entry name" value="Adaptor_Complx_Large_Subunit"/>
</dbReference>
<dbReference type="InterPro" id="IPR016024">
    <property type="entry name" value="ARM-type_fold"/>
</dbReference>
<feature type="domain" description="AP-4 complex subunit epsilon-1 C-terminal" evidence="6">
    <location>
        <begin position="1218"/>
        <end position="1334"/>
    </location>
</feature>
<feature type="region of interest" description="Disordered" evidence="5">
    <location>
        <begin position="1058"/>
        <end position="1077"/>
    </location>
</feature>
<dbReference type="EMBL" id="HBKN01051457">
    <property type="protein sequence ID" value="CAE2342136.1"/>
    <property type="molecule type" value="Transcribed_RNA"/>
</dbReference>
<dbReference type="InterPro" id="IPR002553">
    <property type="entry name" value="Clathrin/coatomer_adapt-like_N"/>
</dbReference>
<organism evidence="7">
    <name type="scientific">Guillardia theta</name>
    <name type="common">Cryptophyte</name>
    <name type="synonym">Cryptomonas phi</name>
    <dbReference type="NCBI Taxonomy" id="55529"/>
    <lineage>
        <taxon>Eukaryota</taxon>
        <taxon>Cryptophyceae</taxon>
        <taxon>Pyrenomonadales</taxon>
        <taxon>Geminigeraceae</taxon>
        <taxon>Guillardia</taxon>
    </lineage>
</organism>
<keyword evidence="4" id="KW-0472">Membrane</keyword>
<feature type="compositionally biased region" description="Polar residues" evidence="5">
    <location>
        <begin position="979"/>
        <end position="995"/>
    </location>
</feature>
<evidence type="ECO:0000256" key="2">
    <source>
        <dbReference type="ARBA" id="ARBA00022448"/>
    </source>
</evidence>
<evidence type="ECO:0000256" key="1">
    <source>
        <dbReference type="ARBA" id="ARBA00004308"/>
    </source>
</evidence>
<feature type="region of interest" description="Disordered" evidence="5">
    <location>
        <begin position="697"/>
        <end position="730"/>
    </location>
</feature>
<feature type="region of interest" description="Disordered" evidence="5">
    <location>
        <begin position="810"/>
        <end position="831"/>
    </location>
</feature>
<dbReference type="Pfam" id="PF01602">
    <property type="entry name" value="Adaptin_N"/>
    <property type="match status" value="1"/>
</dbReference>
<feature type="compositionally biased region" description="Pro residues" evidence="5">
    <location>
        <begin position="704"/>
        <end position="713"/>
    </location>
</feature>
<evidence type="ECO:0000256" key="3">
    <source>
        <dbReference type="ARBA" id="ARBA00022927"/>
    </source>
</evidence>
<dbReference type="GO" id="GO:0030117">
    <property type="term" value="C:membrane coat"/>
    <property type="evidence" value="ECO:0007669"/>
    <property type="project" value="InterPro"/>
</dbReference>
<accession>A0A7S4V1K8</accession>
<keyword evidence="3" id="KW-0653">Protein transport</keyword>
<dbReference type="InterPro" id="IPR011989">
    <property type="entry name" value="ARM-like"/>
</dbReference>
<feature type="compositionally biased region" description="Polar residues" evidence="5">
    <location>
        <begin position="1009"/>
        <end position="1031"/>
    </location>
</feature>